<feature type="transmembrane region" description="Helical" evidence="5">
    <location>
        <begin position="362"/>
        <end position="381"/>
    </location>
</feature>
<feature type="transmembrane region" description="Helical" evidence="5">
    <location>
        <begin position="41"/>
        <end position="63"/>
    </location>
</feature>
<dbReference type="OrthoDB" id="9815356at2"/>
<dbReference type="Gene3D" id="1.20.1250.20">
    <property type="entry name" value="MFS general substrate transporter like domains"/>
    <property type="match status" value="1"/>
</dbReference>
<evidence type="ECO:0000256" key="3">
    <source>
        <dbReference type="ARBA" id="ARBA00022989"/>
    </source>
</evidence>
<feature type="transmembrane region" description="Helical" evidence="5">
    <location>
        <begin position="272"/>
        <end position="290"/>
    </location>
</feature>
<keyword evidence="4 5" id="KW-0472">Membrane</keyword>
<evidence type="ECO:0000313" key="8">
    <source>
        <dbReference type="Proteomes" id="UP000198582"/>
    </source>
</evidence>
<dbReference type="GO" id="GO:0022857">
    <property type="term" value="F:transmembrane transporter activity"/>
    <property type="evidence" value="ECO:0007669"/>
    <property type="project" value="InterPro"/>
</dbReference>
<accession>A0A1H8RD53</accession>
<evidence type="ECO:0000256" key="1">
    <source>
        <dbReference type="ARBA" id="ARBA00004651"/>
    </source>
</evidence>
<dbReference type="Pfam" id="PF07690">
    <property type="entry name" value="MFS_1"/>
    <property type="match status" value="1"/>
</dbReference>
<evidence type="ECO:0000256" key="5">
    <source>
        <dbReference type="SAM" id="Phobius"/>
    </source>
</evidence>
<feature type="transmembrane region" description="Helical" evidence="5">
    <location>
        <begin position="158"/>
        <end position="175"/>
    </location>
</feature>
<feature type="transmembrane region" description="Helical" evidence="5">
    <location>
        <begin position="94"/>
        <end position="117"/>
    </location>
</feature>
<feature type="transmembrane region" description="Helical" evidence="5">
    <location>
        <begin position="213"/>
        <end position="234"/>
    </location>
</feature>
<protein>
    <submittedName>
        <fullName evidence="7">Predicted arabinose efflux permease, MFS family</fullName>
    </submittedName>
</protein>
<keyword evidence="3 5" id="KW-1133">Transmembrane helix</keyword>
<feature type="domain" description="Major facilitator superfamily (MFS) profile" evidence="6">
    <location>
        <begin position="1"/>
        <end position="386"/>
    </location>
</feature>
<reference evidence="7 8" key="1">
    <citation type="submission" date="2016-10" db="EMBL/GenBank/DDBJ databases">
        <authorList>
            <person name="de Groot N.N."/>
        </authorList>
    </citation>
    <scope>NUCLEOTIDE SEQUENCE [LARGE SCALE GENOMIC DNA]</scope>
    <source>
        <strain evidence="7 8">DSM 44993</strain>
    </source>
</reference>
<dbReference type="InterPro" id="IPR020846">
    <property type="entry name" value="MFS_dom"/>
</dbReference>
<evidence type="ECO:0000256" key="2">
    <source>
        <dbReference type="ARBA" id="ARBA00022692"/>
    </source>
</evidence>
<feature type="transmembrane region" description="Helical" evidence="5">
    <location>
        <begin position="129"/>
        <end position="146"/>
    </location>
</feature>
<dbReference type="SUPFAM" id="SSF103473">
    <property type="entry name" value="MFS general substrate transporter"/>
    <property type="match status" value="1"/>
</dbReference>
<keyword evidence="8" id="KW-1185">Reference proteome</keyword>
<organism evidence="7 8">
    <name type="scientific">Amycolatopsis saalfeldensis</name>
    <dbReference type="NCBI Taxonomy" id="394193"/>
    <lineage>
        <taxon>Bacteria</taxon>
        <taxon>Bacillati</taxon>
        <taxon>Actinomycetota</taxon>
        <taxon>Actinomycetes</taxon>
        <taxon>Pseudonocardiales</taxon>
        <taxon>Pseudonocardiaceae</taxon>
        <taxon>Amycolatopsis</taxon>
    </lineage>
</organism>
<dbReference type="EMBL" id="FOEF01000001">
    <property type="protein sequence ID" value="SEO63923.1"/>
    <property type="molecule type" value="Genomic_DNA"/>
</dbReference>
<keyword evidence="2 5" id="KW-0812">Transmembrane</keyword>
<proteinExistence type="predicted"/>
<dbReference type="AlphaFoldDB" id="A0A1H8RD53"/>
<dbReference type="Proteomes" id="UP000198582">
    <property type="component" value="Unassembled WGS sequence"/>
</dbReference>
<sequence length="397" mass="40150">MDRPVKALLATICAVAVANVYYAQPLLGRLGAELSIPTGELGLVVGAGQVGYLLGLVVLLPLGDLVSRRALTVVLLAAAAAGTGLAGFSADRALLLIGLLVAGFFSVVVQVAVAYAAALSDPAERGRNIGVVTSGVVVGIILARTVSGAAADLAGWRAVYLGTAALSLALAALAFTRLPAETRTVAGPARTYVTALASVGVLTLANRVFRVRAVMTLFLFASFGVLWSGISLPLSGSPWHLSTSEIGLFGIAGLAGTLGAARAGAWSDRGHGGVVTAMALVALIGSWAATGQAPRSLVLLVLGVVLLDAAVQAVHVTSQNQIVATRPAASSRLIGSYMVFYSVGSALGAITATTLYATAGWAAVSTAGCLYAVAALAVWTIDRAVPARTTITRRPRV</sequence>
<dbReference type="PANTHER" id="PTHR42910:SF1">
    <property type="entry name" value="MAJOR FACILITATOR SUPERFAMILY (MFS) PROFILE DOMAIN-CONTAINING PROTEIN"/>
    <property type="match status" value="1"/>
</dbReference>
<gene>
    <name evidence="7" type="ORF">SAMN04489732_101723</name>
</gene>
<feature type="transmembrane region" description="Helical" evidence="5">
    <location>
        <begin position="296"/>
        <end position="316"/>
    </location>
</feature>
<dbReference type="PANTHER" id="PTHR42910">
    <property type="entry name" value="TRANSPORTER SCO4007-RELATED"/>
    <property type="match status" value="1"/>
</dbReference>
<feature type="transmembrane region" description="Helical" evidence="5">
    <location>
        <begin position="246"/>
        <end position="265"/>
    </location>
</feature>
<dbReference type="InterPro" id="IPR011701">
    <property type="entry name" value="MFS"/>
</dbReference>
<dbReference type="InterPro" id="IPR036259">
    <property type="entry name" value="MFS_trans_sf"/>
</dbReference>
<dbReference type="STRING" id="394193.SAMN04489732_101723"/>
<dbReference type="GO" id="GO:0005886">
    <property type="term" value="C:plasma membrane"/>
    <property type="evidence" value="ECO:0007669"/>
    <property type="project" value="UniProtKB-SubCell"/>
</dbReference>
<dbReference type="RefSeq" id="WP_091612270.1">
    <property type="nucleotide sequence ID" value="NZ_FOEF01000001.1"/>
</dbReference>
<evidence type="ECO:0000259" key="6">
    <source>
        <dbReference type="PROSITE" id="PS50850"/>
    </source>
</evidence>
<feature type="transmembrane region" description="Helical" evidence="5">
    <location>
        <begin position="337"/>
        <end position="356"/>
    </location>
</feature>
<dbReference type="PROSITE" id="PS50850">
    <property type="entry name" value="MFS"/>
    <property type="match status" value="1"/>
</dbReference>
<comment type="subcellular location">
    <subcellularLocation>
        <location evidence="1">Cell membrane</location>
        <topology evidence="1">Multi-pass membrane protein</topology>
    </subcellularLocation>
</comment>
<evidence type="ECO:0000256" key="4">
    <source>
        <dbReference type="ARBA" id="ARBA00023136"/>
    </source>
</evidence>
<name>A0A1H8RD53_9PSEU</name>
<evidence type="ECO:0000313" key="7">
    <source>
        <dbReference type="EMBL" id="SEO63923.1"/>
    </source>
</evidence>
<feature type="transmembrane region" description="Helical" evidence="5">
    <location>
        <begin position="70"/>
        <end position="88"/>
    </location>
</feature>